<sequence length="370" mass="42037">MAHHIPEYDGSLTVPSCTTVPTSSRKRKREDEKSVLGDPFVIKPYSSSVFDPSVKLTPAVVIPRSYIPLQWLAGYPSHLFSIPTQIQALDVPGNVIIVKIDGERQLAAVEKVKDDVCTLYKLSTQLKMKDVRKTASLIKKSRQNPEQISEDTDPMTEILSANWWSGLEVPNFDINNVICVEEPTIKLIVGCSDLDVCQDSTLLPIQPNAPISPLAAADTPLKVVEDFPEPTLTDILERTRVQYYKTLYIAKTSLAYFAKSTLSRARVAVQHEQGSELSTSLDSSNRFRTFLLDMYLPFNKMNTKYRKSMVQVATEDPVEDISVFRVGEEEYVQQWRVATWEERLMQANDPVMRRKVEELKIREYVSKILY</sequence>
<dbReference type="InterPro" id="IPR042511">
    <property type="entry name" value="Sld3"/>
</dbReference>
<evidence type="ECO:0000313" key="3">
    <source>
        <dbReference type="Proteomes" id="UP000277580"/>
    </source>
</evidence>
<evidence type="ECO:0000313" key="2">
    <source>
        <dbReference type="EMBL" id="RPB14942.1"/>
    </source>
</evidence>
<reference evidence="2 3" key="1">
    <citation type="journal article" date="2018" name="Nat. Ecol. Evol.">
        <title>Pezizomycetes genomes reveal the molecular basis of ectomycorrhizal truffle lifestyle.</title>
        <authorList>
            <person name="Murat C."/>
            <person name="Payen T."/>
            <person name="Noel B."/>
            <person name="Kuo A."/>
            <person name="Morin E."/>
            <person name="Chen J."/>
            <person name="Kohler A."/>
            <person name="Krizsan K."/>
            <person name="Balestrini R."/>
            <person name="Da Silva C."/>
            <person name="Montanini B."/>
            <person name="Hainaut M."/>
            <person name="Levati E."/>
            <person name="Barry K.W."/>
            <person name="Belfiori B."/>
            <person name="Cichocki N."/>
            <person name="Clum A."/>
            <person name="Dockter R.B."/>
            <person name="Fauchery L."/>
            <person name="Guy J."/>
            <person name="Iotti M."/>
            <person name="Le Tacon F."/>
            <person name="Lindquist E.A."/>
            <person name="Lipzen A."/>
            <person name="Malagnac F."/>
            <person name="Mello A."/>
            <person name="Molinier V."/>
            <person name="Miyauchi S."/>
            <person name="Poulain J."/>
            <person name="Riccioni C."/>
            <person name="Rubini A."/>
            <person name="Sitrit Y."/>
            <person name="Splivallo R."/>
            <person name="Traeger S."/>
            <person name="Wang M."/>
            <person name="Zifcakova L."/>
            <person name="Wipf D."/>
            <person name="Zambonelli A."/>
            <person name="Paolocci F."/>
            <person name="Nowrousian M."/>
            <person name="Ottonello S."/>
            <person name="Baldrian P."/>
            <person name="Spatafora J.W."/>
            <person name="Henrissat B."/>
            <person name="Nagy L.G."/>
            <person name="Aury J.M."/>
            <person name="Wincker P."/>
            <person name="Grigoriev I.V."/>
            <person name="Bonfante P."/>
            <person name="Martin F.M."/>
        </authorList>
    </citation>
    <scope>NUCLEOTIDE SEQUENCE [LARGE SCALE GENOMIC DNA]</scope>
    <source>
        <strain evidence="2 3">CCBAS932</strain>
    </source>
</reference>
<organism evidence="2 3">
    <name type="scientific">Morchella conica CCBAS932</name>
    <dbReference type="NCBI Taxonomy" id="1392247"/>
    <lineage>
        <taxon>Eukaryota</taxon>
        <taxon>Fungi</taxon>
        <taxon>Dikarya</taxon>
        <taxon>Ascomycota</taxon>
        <taxon>Pezizomycotina</taxon>
        <taxon>Pezizomycetes</taxon>
        <taxon>Pezizales</taxon>
        <taxon>Morchellaceae</taxon>
        <taxon>Morchella</taxon>
    </lineage>
</organism>
<dbReference type="InterPro" id="IPR013948">
    <property type="entry name" value="DNA_replication_reg_Sld3_C"/>
</dbReference>
<gene>
    <name evidence="2" type="ORF">P167DRAFT_483604</name>
</gene>
<dbReference type="GO" id="GO:0031261">
    <property type="term" value="C:DNA replication preinitiation complex"/>
    <property type="evidence" value="ECO:0007669"/>
    <property type="project" value="TreeGrafter"/>
</dbReference>
<dbReference type="OrthoDB" id="5395343at2759"/>
<dbReference type="InParanoid" id="A0A3N4L0A1"/>
<dbReference type="Gene3D" id="1.20.58.2130">
    <property type="match status" value="1"/>
</dbReference>
<keyword evidence="3" id="KW-1185">Reference proteome</keyword>
<dbReference type="PANTHER" id="PTHR28067">
    <property type="entry name" value="DNA REPLICATION REGULATOR SLD3"/>
    <property type="match status" value="1"/>
</dbReference>
<dbReference type="AlphaFoldDB" id="A0A3N4L0A1"/>
<protein>
    <recommendedName>
        <fullName evidence="1">DNA replication regulator Sld3 C-terminal domain-containing protein</fullName>
    </recommendedName>
</protein>
<dbReference type="EMBL" id="ML119115">
    <property type="protein sequence ID" value="RPB14942.1"/>
    <property type="molecule type" value="Genomic_DNA"/>
</dbReference>
<accession>A0A3N4L0A1</accession>
<dbReference type="STRING" id="1392247.A0A3N4L0A1"/>
<name>A0A3N4L0A1_9PEZI</name>
<dbReference type="GO" id="GO:0006270">
    <property type="term" value="P:DNA replication initiation"/>
    <property type="evidence" value="ECO:0007669"/>
    <property type="project" value="InterPro"/>
</dbReference>
<evidence type="ECO:0000259" key="1">
    <source>
        <dbReference type="Pfam" id="PF08639"/>
    </source>
</evidence>
<proteinExistence type="predicted"/>
<dbReference type="PANTHER" id="PTHR28067:SF1">
    <property type="entry name" value="DNA REPLICATION REGULATOR SLD3"/>
    <property type="match status" value="1"/>
</dbReference>
<feature type="domain" description="DNA replication regulator Sld3 C-terminal" evidence="1">
    <location>
        <begin position="234"/>
        <end position="314"/>
    </location>
</feature>
<dbReference type="Pfam" id="PF08639">
    <property type="entry name" value="Sld3_STD"/>
    <property type="match status" value="1"/>
</dbReference>
<dbReference type="Proteomes" id="UP000277580">
    <property type="component" value="Unassembled WGS sequence"/>
</dbReference>